<dbReference type="Proteomes" id="UP000807504">
    <property type="component" value="Unassembled WGS sequence"/>
</dbReference>
<proteinExistence type="predicted"/>
<gene>
    <name evidence="3" type="ORF">HNY73_016413</name>
</gene>
<feature type="region of interest" description="Disordered" evidence="2">
    <location>
        <begin position="412"/>
        <end position="462"/>
    </location>
</feature>
<dbReference type="Pfam" id="PF24917">
    <property type="entry name" value="BLTP3A_B"/>
    <property type="match status" value="2"/>
</dbReference>
<feature type="compositionally biased region" description="Polar residues" evidence="2">
    <location>
        <begin position="445"/>
        <end position="462"/>
    </location>
</feature>
<keyword evidence="4" id="KW-1185">Reference proteome</keyword>
<accession>A0A8T0EM72</accession>
<dbReference type="PANTHER" id="PTHR22774">
    <property type="entry name" value="CHOREIN N-TERMINAL DOMAIN-CONTAINING PROTEIN"/>
    <property type="match status" value="1"/>
</dbReference>
<comment type="caution">
    <text evidence="3">The sequence shown here is derived from an EMBL/GenBank/DDBJ whole genome shotgun (WGS) entry which is preliminary data.</text>
</comment>
<feature type="region of interest" description="Disordered" evidence="2">
    <location>
        <begin position="1287"/>
        <end position="1306"/>
    </location>
</feature>
<evidence type="ECO:0000313" key="4">
    <source>
        <dbReference type="Proteomes" id="UP000807504"/>
    </source>
</evidence>
<sequence length="1416" mass="158935">MASIFKNQVLKHLSKFAKNLSPDKLHLSTLKGHGELRNLELNEKVLTELLELPAWLCLTKATCNYVTLQISWTKLKSVPIHLSLDEVVVEMKTCEDLRPPTPMTNEASYKSGGKYGFSDRVIDGMTVVVNSVIINFSSPAFQASFQLSRVVLESYCPFFKKKDLRLSRIKEPDRGEVLLFKRLDWQVLRIEAKSSDDNANGLSGHIPLTPLRLITNQGCCKMTIKKKLSDCSVIGSRLIFVLDDLLWVLTDAQLVAALHFVQSLSGLVQKATELEQKQKAKQKLEQQPDKHVYSHSKSSTPLSPAFYRHDVVETSYHVLCSRIDLHLCDDMDPKDGRSQHANLKNGGALQVSLDKLIMDYYPYHRAFSSREHWLHYSEPSSSRSTWVQQLLTLFNEKLQSKVDVNVTGESVYTKESPKHNISPSAETNVTDSPTSPDEKPLLTRKASTISNSSGTLTPDVSRKSISGLSRKSSLQWNYRYLMSSCFVLRLEDIVAYKVSTSTSSRTRAIERFLIYNKSAHMPSDIKTIHLEQTSYYLPGEIDFPVPSPNLFLHIGPLKLYLDTPTILWINAFYLNLQKCLMSLKLGATEAPSFVNIRVEALLPQIVIPSDANSPTQPDRPRTLQLQSSRTIATNCRLGDHTTRSDLNECLETFSSAEMFSNTSKFPWKKDKKPLANAFFDHVIGKESNIKGQSSKGILTEATEVWSIYLDPFWAEFTVCESGRTRLQPFIDPLPITLWFYSSQKPEDVLRLSLNKKEPDNFKMCLPNLQPYVCQNHVTSDEVDTPYTNVSNLNNNEDEDEADVYLLIHVNSLVNIQLSHFQYLFVLRAADIITDMMENLEIDTSTIIKNKPVLSVCTSAWIPQIELSLVLRNLNQMSATSDSVDLASLQEDCSSTSDIQPNFGQKILQSKSSLSVGECDPPAKKSNQDNLCSGILDDCCIENGLPKSCSDSLLNCHSSGSSQGVNTPVQEAQPSIATESIQRGFQTGTSAMKRGLCSLVASIDSALTKSDHFSSMDGDSSFPDDDAVSIRSDVSSDMDQFVLVNQDGSLEDEFFQHARPEIGVDVASKMRENSIISNYTLNSEKKKEMVSITVFKFGKVGFVSHSKLNTSMLLHCGQIETKEESAISWENFQNNFSTRARSWKNEKMTTSLRECEFSMRLDKDYICSSDGGKPQPGAGFMSILASNLYLQLQMNSLSGLVEFFEDEIVAKPVPSKVILDNLQIQLQEEPPPSGLLSPNSAPLNISLPGCIIERTIDGTLSVLPLPHGYVEKNLGDLLNHTSSSEIYSKSQNVQNSDSYSNGESPGMSICDNSEDEQLSVAKLIQDNKELRSKLNLMKNLEQENQILRQELNLLRNSVEDERLKQLLESRSEIRRLEHEKSTLQETLRLLQNEVNRLETEKQQLQCIETLEVIGDYE</sequence>
<feature type="compositionally biased region" description="Polar residues" evidence="2">
    <location>
        <begin position="419"/>
        <end position="435"/>
    </location>
</feature>
<dbReference type="EMBL" id="JABXBU010002227">
    <property type="protein sequence ID" value="KAF8773786.1"/>
    <property type="molecule type" value="Genomic_DNA"/>
</dbReference>
<organism evidence="3 4">
    <name type="scientific">Argiope bruennichi</name>
    <name type="common">Wasp spider</name>
    <name type="synonym">Aranea bruennichi</name>
    <dbReference type="NCBI Taxonomy" id="94029"/>
    <lineage>
        <taxon>Eukaryota</taxon>
        <taxon>Metazoa</taxon>
        <taxon>Ecdysozoa</taxon>
        <taxon>Arthropoda</taxon>
        <taxon>Chelicerata</taxon>
        <taxon>Arachnida</taxon>
        <taxon>Araneae</taxon>
        <taxon>Araneomorphae</taxon>
        <taxon>Entelegynae</taxon>
        <taxon>Araneoidea</taxon>
        <taxon>Araneidae</taxon>
        <taxon>Argiope</taxon>
    </lineage>
</organism>
<dbReference type="PANTHER" id="PTHR22774:SF11">
    <property type="entry name" value="CHOREIN N-TERMINAL DOMAIN-CONTAINING PROTEIN"/>
    <property type="match status" value="1"/>
</dbReference>
<reference evidence="3" key="2">
    <citation type="submission" date="2020-06" db="EMBL/GenBank/DDBJ databases">
        <authorList>
            <person name="Sheffer M."/>
        </authorList>
    </citation>
    <scope>NUCLEOTIDE SEQUENCE</scope>
</reference>
<protein>
    <submittedName>
        <fullName evidence="3">UHRF1-binding protein 1-like like protein</fullName>
    </submittedName>
</protein>
<evidence type="ECO:0000313" key="3">
    <source>
        <dbReference type="EMBL" id="KAF8773786.1"/>
    </source>
</evidence>
<evidence type="ECO:0000256" key="2">
    <source>
        <dbReference type="SAM" id="MobiDB-lite"/>
    </source>
</evidence>
<evidence type="ECO:0000256" key="1">
    <source>
        <dbReference type="SAM" id="Coils"/>
    </source>
</evidence>
<name>A0A8T0EM72_ARGBR</name>
<keyword evidence="1" id="KW-0175">Coiled coil</keyword>
<dbReference type="InterPro" id="IPR026728">
    <property type="entry name" value="BLTP3A/B"/>
</dbReference>
<feature type="compositionally biased region" description="Polar residues" evidence="2">
    <location>
        <begin position="1287"/>
        <end position="1302"/>
    </location>
</feature>
<reference evidence="3" key="1">
    <citation type="journal article" date="2020" name="bioRxiv">
        <title>Chromosome-level reference genome of the European wasp spider Argiope bruennichi: a resource for studies on range expansion and evolutionary adaptation.</title>
        <authorList>
            <person name="Sheffer M.M."/>
            <person name="Hoppe A."/>
            <person name="Krehenwinkel H."/>
            <person name="Uhl G."/>
            <person name="Kuss A.W."/>
            <person name="Jensen L."/>
            <person name="Jensen C."/>
            <person name="Gillespie R.G."/>
            <person name="Hoff K.J."/>
            <person name="Prost S."/>
        </authorList>
    </citation>
    <scope>NUCLEOTIDE SEQUENCE</scope>
</reference>
<feature type="coiled-coil region" evidence="1">
    <location>
        <begin position="1319"/>
        <end position="1409"/>
    </location>
</feature>